<accession>A0ABN3Q3K6</accession>
<comment type="caution">
    <text evidence="2">The sequence shown here is derived from an EMBL/GenBank/DDBJ whole genome shotgun (WGS) entry which is preliminary data.</text>
</comment>
<feature type="compositionally biased region" description="Basic and acidic residues" evidence="1">
    <location>
        <begin position="96"/>
        <end position="111"/>
    </location>
</feature>
<keyword evidence="3" id="KW-1185">Reference proteome</keyword>
<sequence>MCADGPARVRNRGTASGTTVRLSRAGAEKGTEWEMTGNTGKTSNGGSEPLSAQPSAQRSGQRSAPSREQPGGQPRWNPQRPSGMPHWRYARAAAKGPEEGEAGKSEAEAGKSEGAGAGEGAAGRR</sequence>
<name>A0ABN3Q3K6_9ACTN</name>
<evidence type="ECO:0000256" key="1">
    <source>
        <dbReference type="SAM" id="MobiDB-lite"/>
    </source>
</evidence>
<organism evidence="2 3">
    <name type="scientific">Streptomyces axinellae</name>
    <dbReference type="NCBI Taxonomy" id="552788"/>
    <lineage>
        <taxon>Bacteria</taxon>
        <taxon>Bacillati</taxon>
        <taxon>Actinomycetota</taxon>
        <taxon>Actinomycetes</taxon>
        <taxon>Kitasatosporales</taxon>
        <taxon>Streptomycetaceae</taxon>
        <taxon>Streptomyces</taxon>
    </lineage>
</organism>
<reference evidence="2 3" key="1">
    <citation type="journal article" date="2019" name="Int. J. Syst. Evol. Microbiol.">
        <title>The Global Catalogue of Microorganisms (GCM) 10K type strain sequencing project: providing services to taxonomists for standard genome sequencing and annotation.</title>
        <authorList>
            <consortium name="The Broad Institute Genomics Platform"/>
            <consortium name="The Broad Institute Genome Sequencing Center for Infectious Disease"/>
            <person name="Wu L."/>
            <person name="Ma J."/>
        </authorList>
    </citation>
    <scope>NUCLEOTIDE SEQUENCE [LARGE SCALE GENOMIC DNA]</scope>
    <source>
        <strain evidence="2 3">JCM 16373</strain>
    </source>
</reference>
<feature type="compositionally biased region" description="Polar residues" evidence="1">
    <location>
        <begin position="50"/>
        <end position="66"/>
    </location>
</feature>
<feature type="compositionally biased region" description="Gly residues" evidence="1">
    <location>
        <begin position="113"/>
        <end position="125"/>
    </location>
</feature>
<evidence type="ECO:0000313" key="2">
    <source>
        <dbReference type="EMBL" id="GAA2610616.1"/>
    </source>
</evidence>
<protein>
    <submittedName>
        <fullName evidence="2">Uncharacterized protein</fullName>
    </submittedName>
</protein>
<feature type="region of interest" description="Disordered" evidence="1">
    <location>
        <begin position="1"/>
        <end position="125"/>
    </location>
</feature>
<dbReference type="Proteomes" id="UP001501447">
    <property type="component" value="Unassembled WGS sequence"/>
</dbReference>
<proteinExistence type="predicted"/>
<dbReference type="EMBL" id="BAAARJ010000007">
    <property type="protein sequence ID" value="GAA2610616.1"/>
    <property type="molecule type" value="Genomic_DNA"/>
</dbReference>
<feature type="compositionally biased region" description="Low complexity" evidence="1">
    <location>
        <begin position="36"/>
        <end position="47"/>
    </location>
</feature>
<evidence type="ECO:0000313" key="3">
    <source>
        <dbReference type="Proteomes" id="UP001501447"/>
    </source>
</evidence>
<gene>
    <name evidence="2" type="ORF">GCM10009863_25240</name>
</gene>